<dbReference type="Proteomes" id="UP000504638">
    <property type="component" value="Unplaced"/>
</dbReference>
<sequence>MESEKRDDKLPSNPPTVTGGCRCGLIRYIASAIPTKQTYCHCHTCRKLSGSAFMAFVDFPVDSVLITTETSSDWPRFTDWKAKHAELPSLRTIKVSPYATRTCCGACGSPISMVYVNAPEVIGITAGTVDDKCDMAKFGLESQHIFMKEKSEWYQMPEDGFPTQWEMEGVDKLLSK</sequence>
<dbReference type="PROSITE" id="PS51257">
    <property type="entry name" value="PROKAR_LIPOPROTEIN"/>
    <property type="match status" value="1"/>
</dbReference>
<gene>
    <name evidence="6 8" type="ORF">P152DRAFT_457678</name>
</gene>
<evidence type="ECO:0000256" key="4">
    <source>
        <dbReference type="ARBA" id="ARBA00023239"/>
    </source>
</evidence>
<protein>
    <recommendedName>
        <fullName evidence="5">CENP-V/GFA domain-containing protein</fullName>
    </recommendedName>
</protein>
<dbReference type="GO" id="GO:0016846">
    <property type="term" value="F:carbon-sulfur lyase activity"/>
    <property type="evidence" value="ECO:0007669"/>
    <property type="project" value="InterPro"/>
</dbReference>
<evidence type="ECO:0000256" key="1">
    <source>
        <dbReference type="ARBA" id="ARBA00005495"/>
    </source>
</evidence>
<dbReference type="InterPro" id="IPR011057">
    <property type="entry name" value="Mss4-like_sf"/>
</dbReference>
<evidence type="ECO:0000259" key="5">
    <source>
        <dbReference type="PROSITE" id="PS51891"/>
    </source>
</evidence>
<dbReference type="SUPFAM" id="SSF51316">
    <property type="entry name" value="Mss4-like"/>
    <property type="match status" value="1"/>
</dbReference>
<dbReference type="EMBL" id="ML975155">
    <property type="protein sequence ID" value="KAF1813318.1"/>
    <property type="molecule type" value="Genomic_DNA"/>
</dbReference>
<dbReference type="GeneID" id="54419848"/>
<reference evidence="8" key="2">
    <citation type="submission" date="2020-04" db="EMBL/GenBank/DDBJ databases">
        <authorList>
            <consortium name="NCBI Genome Project"/>
        </authorList>
    </citation>
    <scope>NUCLEOTIDE SEQUENCE</scope>
    <source>
        <strain evidence="8">CBS 781.70</strain>
    </source>
</reference>
<dbReference type="OrthoDB" id="6329284at2759"/>
<reference evidence="6 8" key="1">
    <citation type="submission" date="2020-01" db="EMBL/GenBank/DDBJ databases">
        <authorList>
            <consortium name="DOE Joint Genome Institute"/>
            <person name="Haridas S."/>
            <person name="Albert R."/>
            <person name="Binder M."/>
            <person name="Bloem J."/>
            <person name="Labutti K."/>
            <person name="Salamov A."/>
            <person name="Andreopoulos B."/>
            <person name="Baker S.E."/>
            <person name="Barry K."/>
            <person name="Bills G."/>
            <person name="Bluhm B.H."/>
            <person name="Cannon C."/>
            <person name="Castanera R."/>
            <person name="Culley D.E."/>
            <person name="Daum C."/>
            <person name="Ezra D."/>
            <person name="Gonzalez J.B."/>
            <person name="Henrissat B."/>
            <person name="Kuo A."/>
            <person name="Liang C."/>
            <person name="Lipzen A."/>
            <person name="Lutzoni F."/>
            <person name="Magnuson J."/>
            <person name="Mondo S."/>
            <person name="Nolan M."/>
            <person name="Ohm R."/>
            <person name="Pangilinan J."/>
            <person name="Park H.-J."/>
            <person name="Ramirez L."/>
            <person name="Alfaro M."/>
            <person name="Sun H."/>
            <person name="Tritt A."/>
            <person name="Yoshinaga Y."/>
            <person name="Zwiers L.-H."/>
            <person name="Turgeon B.G."/>
            <person name="Goodwin S.B."/>
            <person name="Spatafora J.W."/>
            <person name="Crous P.W."/>
            <person name="Grigoriev I.V."/>
        </authorList>
    </citation>
    <scope>NUCLEOTIDE SEQUENCE</scope>
    <source>
        <strain evidence="6 8">CBS 781.70</strain>
    </source>
</reference>
<keyword evidence="7" id="KW-1185">Reference proteome</keyword>
<dbReference type="PANTHER" id="PTHR33337">
    <property type="entry name" value="GFA DOMAIN-CONTAINING PROTEIN"/>
    <property type="match status" value="1"/>
</dbReference>
<evidence type="ECO:0000313" key="8">
    <source>
        <dbReference type="RefSeq" id="XP_033534949.1"/>
    </source>
</evidence>
<comment type="similarity">
    <text evidence="1">Belongs to the Gfa family.</text>
</comment>
<evidence type="ECO:0000313" key="6">
    <source>
        <dbReference type="EMBL" id="KAF1813318.1"/>
    </source>
</evidence>
<name>A0A6G1G5M2_9PEZI</name>
<dbReference type="Gene3D" id="3.90.1590.10">
    <property type="entry name" value="glutathione-dependent formaldehyde- activating enzyme (gfa)"/>
    <property type="match status" value="1"/>
</dbReference>
<keyword evidence="2" id="KW-0479">Metal-binding</keyword>
<dbReference type="Pfam" id="PF04828">
    <property type="entry name" value="GFA"/>
    <property type="match status" value="1"/>
</dbReference>
<organism evidence="6">
    <name type="scientific">Eremomyces bilateralis CBS 781.70</name>
    <dbReference type="NCBI Taxonomy" id="1392243"/>
    <lineage>
        <taxon>Eukaryota</taxon>
        <taxon>Fungi</taxon>
        <taxon>Dikarya</taxon>
        <taxon>Ascomycota</taxon>
        <taxon>Pezizomycotina</taxon>
        <taxon>Dothideomycetes</taxon>
        <taxon>Dothideomycetes incertae sedis</taxon>
        <taxon>Eremomycetales</taxon>
        <taxon>Eremomycetaceae</taxon>
        <taxon>Eremomyces</taxon>
    </lineage>
</organism>
<dbReference type="AlphaFoldDB" id="A0A6G1G5M2"/>
<dbReference type="RefSeq" id="XP_033534949.1">
    <property type="nucleotide sequence ID" value="XM_033679278.1"/>
</dbReference>
<proteinExistence type="inferred from homology"/>
<evidence type="ECO:0000313" key="7">
    <source>
        <dbReference type="Proteomes" id="UP000504638"/>
    </source>
</evidence>
<dbReference type="InterPro" id="IPR006913">
    <property type="entry name" value="CENP-V/GFA"/>
</dbReference>
<evidence type="ECO:0000256" key="2">
    <source>
        <dbReference type="ARBA" id="ARBA00022723"/>
    </source>
</evidence>
<evidence type="ECO:0000256" key="3">
    <source>
        <dbReference type="ARBA" id="ARBA00022833"/>
    </source>
</evidence>
<dbReference type="GO" id="GO:0046872">
    <property type="term" value="F:metal ion binding"/>
    <property type="evidence" value="ECO:0007669"/>
    <property type="project" value="UniProtKB-KW"/>
</dbReference>
<dbReference type="PROSITE" id="PS51891">
    <property type="entry name" value="CENP_V_GFA"/>
    <property type="match status" value="1"/>
</dbReference>
<dbReference type="PANTHER" id="PTHR33337:SF40">
    <property type="entry name" value="CENP-V_GFA DOMAIN-CONTAINING PROTEIN-RELATED"/>
    <property type="match status" value="1"/>
</dbReference>
<keyword evidence="4" id="KW-0456">Lyase</keyword>
<reference evidence="8" key="3">
    <citation type="submission" date="2025-04" db="UniProtKB">
        <authorList>
            <consortium name="RefSeq"/>
        </authorList>
    </citation>
    <scope>IDENTIFICATION</scope>
    <source>
        <strain evidence="8">CBS 781.70</strain>
    </source>
</reference>
<feature type="domain" description="CENP-V/GFA" evidence="5">
    <location>
        <begin position="17"/>
        <end position="144"/>
    </location>
</feature>
<keyword evidence="3" id="KW-0862">Zinc</keyword>
<accession>A0A6G1G5M2</accession>